<dbReference type="InterPro" id="IPR017414">
    <property type="entry name" value="LOBD"/>
</dbReference>
<feature type="region of interest" description="Disordered" evidence="2">
    <location>
        <begin position="226"/>
        <end position="277"/>
    </location>
</feature>
<feature type="region of interest" description="Disordered" evidence="2">
    <location>
        <begin position="179"/>
        <end position="204"/>
    </location>
</feature>
<dbReference type="OrthoDB" id="1922547at2759"/>
<accession>A0A8B7CPS1</accession>
<proteinExistence type="inferred from homology"/>
<dbReference type="PROSITE" id="PS50891">
    <property type="entry name" value="LOB"/>
    <property type="match status" value="1"/>
</dbReference>
<reference evidence="5" key="2">
    <citation type="submission" date="2025-08" db="UniProtKB">
        <authorList>
            <consortium name="RefSeq"/>
        </authorList>
    </citation>
    <scope>IDENTIFICATION</scope>
    <source>
        <tissue evidence="5">Young leaves</tissue>
    </source>
</reference>
<evidence type="ECO:0000256" key="2">
    <source>
        <dbReference type="SAM" id="MobiDB-lite"/>
    </source>
</evidence>
<feature type="domain" description="LOB" evidence="3">
    <location>
        <begin position="3"/>
        <end position="109"/>
    </location>
</feature>
<keyword evidence="4" id="KW-1185">Reference proteome</keyword>
<dbReference type="GO" id="GO:0010468">
    <property type="term" value="P:regulation of gene expression"/>
    <property type="evidence" value="ECO:0007669"/>
    <property type="project" value="TreeGrafter"/>
</dbReference>
<dbReference type="InterPro" id="IPR004883">
    <property type="entry name" value="LOB"/>
</dbReference>
<evidence type="ECO:0000313" key="5">
    <source>
        <dbReference type="RefSeq" id="XP_008803551.2"/>
    </source>
</evidence>
<feature type="compositionally biased region" description="Basic residues" evidence="2">
    <location>
        <begin position="179"/>
        <end position="191"/>
    </location>
</feature>
<dbReference type="PIRSF" id="PIRSF038155">
    <property type="entry name" value="Protein_ASYMMETRIC_LEAVES"/>
    <property type="match status" value="1"/>
</dbReference>
<name>A0A8B7CPS1_PHODC</name>
<dbReference type="KEGG" id="pda:103717082"/>
<dbReference type="Proteomes" id="UP000228380">
    <property type="component" value="Chromosome 11"/>
</dbReference>
<dbReference type="PANTHER" id="PTHR31304">
    <property type="entry name" value="LOB DOMAIN-CONTAINING PROTEIN 38"/>
    <property type="match status" value="1"/>
</dbReference>
<dbReference type="PANTHER" id="PTHR31304:SF73">
    <property type="entry name" value="OS01G0511000 PROTEIN"/>
    <property type="match status" value="1"/>
</dbReference>
<evidence type="ECO:0000259" key="3">
    <source>
        <dbReference type="PROSITE" id="PS50891"/>
    </source>
</evidence>
<evidence type="ECO:0000313" key="4">
    <source>
        <dbReference type="Proteomes" id="UP000228380"/>
    </source>
</evidence>
<evidence type="ECO:0000256" key="1">
    <source>
        <dbReference type="ARBA" id="ARBA00005474"/>
    </source>
</evidence>
<dbReference type="GeneID" id="103717082"/>
<sequence length="324" mass="34494">MRMSCNGCRVLRKGCSENCSIRPCLQWIKNPESQANATVFLAKFYGRAGLMNLINAGPEHLRPGIFRSLLYEACGRIVNPIYGSVGLLGSGSWQLCHAAVEAVLKGAPIMQIPSETAASTPVPPLKAYDIDHVSKDPDAAAPVPPLKAYDIRHISKDTAAAAAVSRAAAELHRISKSRTRFKRPAAAKRRPGTVSVEVAEPDSGRECNLSWPRCYPVDFQRARSHESAASQAIEPTTAAAVGGGEGDSRESESAFSGESVGASHVSQGEPNLGEESEVGLELTLGFEPVARAGRTVRPAAESRCVVSSWGADTYRMDLGLELPA</sequence>
<protein>
    <submittedName>
        <fullName evidence="5">LOB domain-containing protein 41-like</fullName>
    </submittedName>
</protein>
<dbReference type="RefSeq" id="XP_008803551.2">
    <property type="nucleotide sequence ID" value="XM_008805329.4"/>
</dbReference>
<gene>
    <name evidence="5" type="primary">LOC103717082</name>
</gene>
<comment type="similarity">
    <text evidence="1">Belongs to the LOB domain-containing protein family.</text>
</comment>
<reference evidence="4" key="1">
    <citation type="journal article" date="2019" name="Nat. Commun.">
        <title>Genome-wide association mapping of date palm fruit traits.</title>
        <authorList>
            <person name="Hazzouri K.M."/>
            <person name="Gros-Balthazard M."/>
            <person name="Flowers J.M."/>
            <person name="Copetti D."/>
            <person name="Lemansour A."/>
            <person name="Lebrun M."/>
            <person name="Masmoudi K."/>
            <person name="Ferrand S."/>
            <person name="Dhar M.I."/>
            <person name="Fresquez Z.A."/>
            <person name="Rosas U."/>
            <person name="Zhang J."/>
            <person name="Talag J."/>
            <person name="Lee S."/>
            <person name="Kudrna D."/>
            <person name="Powell R.F."/>
            <person name="Leitch I.J."/>
            <person name="Krueger R.R."/>
            <person name="Wing R.A."/>
            <person name="Amiri K.M.A."/>
            <person name="Purugganan M.D."/>
        </authorList>
    </citation>
    <scope>NUCLEOTIDE SEQUENCE [LARGE SCALE GENOMIC DNA]</scope>
    <source>
        <strain evidence="4">cv. Khalas</strain>
    </source>
</reference>
<organism evidence="4 5">
    <name type="scientific">Phoenix dactylifera</name>
    <name type="common">Date palm</name>
    <dbReference type="NCBI Taxonomy" id="42345"/>
    <lineage>
        <taxon>Eukaryota</taxon>
        <taxon>Viridiplantae</taxon>
        <taxon>Streptophyta</taxon>
        <taxon>Embryophyta</taxon>
        <taxon>Tracheophyta</taxon>
        <taxon>Spermatophyta</taxon>
        <taxon>Magnoliopsida</taxon>
        <taxon>Liliopsida</taxon>
        <taxon>Arecaceae</taxon>
        <taxon>Coryphoideae</taxon>
        <taxon>Phoeniceae</taxon>
        <taxon>Phoenix</taxon>
    </lineage>
</organism>
<dbReference type="AlphaFoldDB" id="A0A8B7CPS1"/>
<dbReference type="Pfam" id="PF03195">
    <property type="entry name" value="LOB"/>
    <property type="match status" value="1"/>
</dbReference>